<reference evidence="4" key="1">
    <citation type="journal article" date="2019" name="Int. J. Syst. Evol. Microbiol.">
        <title>The Global Catalogue of Microorganisms (GCM) 10K type strain sequencing project: providing services to taxonomists for standard genome sequencing and annotation.</title>
        <authorList>
            <consortium name="The Broad Institute Genomics Platform"/>
            <consortium name="The Broad Institute Genome Sequencing Center for Infectious Disease"/>
            <person name="Wu L."/>
            <person name="Ma J."/>
        </authorList>
    </citation>
    <scope>NUCLEOTIDE SEQUENCE [LARGE SCALE GENOMIC DNA]</scope>
    <source>
        <strain evidence="4">CCM 4481</strain>
    </source>
</reference>
<keyword evidence="1" id="KW-1133">Transmembrane helix</keyword>
<gene>
    <name evidence="3" type="ORF">ACFO5W_09385</name>
</gene>
<feature type="transmembrane region" description="Helical" evidence="1">
    <location>
        <begin position="27"/>
        <end position="48"/>
    </location>
</feature>
<dbReference type="InterPro" id="IPR014729">
    <property type="entry name" value="Rossmann-like_a/b/a_fold"/>
</dbReference>
<feature type="domain" description="DUF218" evidence="2">
    <location>
        <begin position="68"/>
        <end position="229"/>
    </location>
</feature>
<dbReference type="PANTHER" id="PTHR30336">
    <property type="entry name" value="INNER MEMBRANE PROTEIN, PROBABLE PERMEASE"/>
    <property type="match status" value="1"/>
</dbReference>
<keyword evidence="1" id="KW-0812">Transmembrane</keyword>
<dbReference type="PANTHER" id="PTHR30336:SF4">
    <property type="entry name" value="ENVELOPE BIOGENESIS FACTOR ELYC"/>
    <property type="match status" value="1"/>
</dbReference>
<organism evidence="3 4">
    <name type="scientific">Dyella halodurans</name>
    <dbReference type="NCBI Taxonomy" id="1920171"/>
    <lineage>
        <taxon>Bacteria</taxon>
        <taxon>Pseudomonadati</taxon>
        <taxon>Pseudomonadota</taxon>
        <taxon>Gammaproteobacteria</taxon>
        <taxon>Lysobacterales</taxon>
        <taxon>Rhodanobacteraceae</taxon>
        <taxon>Dyella</taxon>
    </lineage>
</organism>
<evidence type="ECO:0000313" key="4">
    <source>
        <dbReference type="Proteomes" id="UP001595961"/>
    </source>
</evidence>
<evidence type="ECO:0000256" key="1">
    <source>
        <dbReference type="SAM" id="Phobius"/>
    </source>
</evidence>
<dbReference type="RefSeq" id="WP_266148733.1">
    <property type="nucleotide sequence ID" value="NZ_CP064028.1"/>
</dbReference>
<evidence type="ECO:0000313" key="3">
    <source>
        <dbReference type="EMBL" id="MFC4526839.1"/>
    </source>
</evidence>
<dbReference type="InterPro" id="IPR003848">
    <property type="entry name" value="DUF218"/>
</dbReference>
<dbReference type="Proteomes" id="UP001595961">
    <property type="component" value="Unassembled WGS sequence"/>
</dbReference>
<protein>
    <submittedName>
        <fullName evidence="3">YdcF family protein</fullName>
    </submittedName>
</protein>
<dbReference type="Gene3D" id="3.40.50.620">
    <property type="entry name" value="HUPs"/>
    <property type="match status" value="1"/>
</dbReference>
<dbReference type="EMBL" id="JBHSGA010000017">
    <property type="protein sequence ID" value="MFC4526839.1"/>
    <property type="molecule type" value="Genomic_DNA"/>
</dbReference>
<keyword evidence="4" id="KW-1185">Reference proteome</keyword>
<dbReference type="InterPro" id="IPR051599">
    <property type="entry name" value="Cell_Envelope_Assoc"/>
</dbReference>
<accession>A0ABV9C1J3</accession>
<keyword evidence="1" id="KW-0472">Membrane</keyword>
<name>A0ABV9C1J3_9GAMM</name>
<evidence type="ECO:0000259" key="2">
    <source>
        <dbReference type="Pfam" id="PF02698"/>
    </source>
</evidence>
<dbReference type="Pfam" id="PF02698">
    <property type="entry name" value="DUF218"/>
    <property type="match status" value="1"/>
</dbReference>
<dbReference type="CDD" id="cd06259">
    <property type="entry name" value="YdcF-like"/>
    <property type="match status" value="1"/>
</dbReference>
<sequence length="254" mass="28302">MLVMLFIMLLVAALLYRLRWRRLGHMLVLLALLLFLGIGCGPVPRFLLRSLQGAYDMEPPVEWAPRNIIVLLGAGTVGPNDERLQPSYYANGRILRAAQLYQACKLAGKACRLLVSGGDSQDHGEPEAVVYVRALRALGIPQSDLMVEARSMSTWQNAQFSRPLLAQYAPQHIVLVTSAVHLQRSLLYFAHFGITPQPVAGDWIRANRIPIPVSWNFVATDAAVHEYLGILRYHVYNMMGWNAPKAPPLHSQAS</sequence>
<comment type="caution">
    <text evidence="3">The sequence shown here is derived from an EMBL/GenBank/DDBJ whole genome shotgun (WGS) entry which is preliminary data.</text>
</comment>
<proteinExistence type="predicted"/>